<dbReference type="GO" id="GO:0016787">
    <property type="term" value="F:hydrolase activity"/>
    <property type="evidence" value="ECO:0007669"/>
    <property type="project" value="InterPro"/>
</dbReference>
<dbReference type="Gene3D" id="1.10.150.240">
    <property type="entry name" value="Putative phosphatase, domain 2"/>
    <property type="match status" value="1"/>
</dbReference>
<dbReference type="InterPro" id="IPR023198">
    <property type="entry name" value="PGP-like_dom2"/>
</dbReference>
<dbReference type="InterPro" id="IPR006439">
    <property type="entry name" value="HAD-SF_hydro_IA"/>
</dbReference>
<organism evidence="1 2">
    <name type="scientific">Aliiruegeria lutimaris</name>
    <dbReference type="NCBI Taxonomy" id="571298"/>
    <lineage>
        <taxon>Bacteria</taxon>
        <taxon>Pseudomonadati</taxon>
        <taxon>Pseudomonadota</taxon>
        <taxon>Alphaproteobacteria</taxon>
        <taxon>Rhodobacterales</taxon>
        <taxon>Roseobacteraceae</taxon>
        <taxon>Aliiruegeria</taxon>
    </lineage>
</organism>
<accession>A0A1G8KZG6</accession>
<evidence type="ECO:0000313" key="1">
    <source>
        <dbReference type="EMBL" id="SDI48796.1"/>
    </source>
</evidence>
<dbReference type="SFLD" id="SFLDS00003">
    <property type="entry name" value="Haloacid_Dehalogenase"/>
    <property type="match status" value="1"/>
</dbReference>
<dbReference type="SUPFAM" id="SSF56784">
    <property type="entry name" value="HAD-like"/>
    <property type="match status" value="1"/>
</dbReference>
<dbReference type="Proteomes" id="UP000199382">
    <property type="component" value="Unassembled WGS sequence"/>
</dbReference>
<keyword evidence="2" id="KW-1185">Reference proteome</keyword>
<dbReference type="RefSeq" id="WP_093149011.1">
    <property type="nucleotide sequence ID" value="NZ_FNEK01000003.1"/>
</dbReference>
<dbReference type="EMBL" id="FNEK01000003">
    <property type="protein sequence ID" value="SDI48796.1"/>
    <property type="molecule type" value="Genomic_DNA"/>
</dbReference>
<dbReference type="InterPro" id="IPR044999">
    <property type="entry name" value="CbbY-like"/>
</dbReference>
<dbReference type="PRINTS" id="PR00413">
    <property type="entry name" value="HADHALOGNASE"/>
</dbReference>
<proteinExistence type="predicted"/>
<dbReference type="PANTHER" id="PTHR42896:SF2">
    <property type="entry name" value="CBBY-LIKE PROTEIN"/>
    <property type="match status" value="1"/>
</dbReference>
<dbReference type="Gene3D" id="3.40.50.1000">
    <property type="entry name" value="HAD superfamily/HAD-like"/>
    <property type="match status" value="1"/>
</dbReference>
<dbReference type="InterPro" id="IPR023214">
    <property type="entry name" value="HAD_sf"/>
</dbReference>
<dbReference type="Pfam" id="PF00702">
    <property type="entry name" value="Hydrolase"/>
    <property type="match status" value="1"/>
</dbReference>
<dbReference type="InterPro" id="IPR036412">
    <property type="entry name" value="HAD-like_sf"/>
</dbReference>
<dbReference type="PANTHER" id="PTHR42896">
    <property type="entry name" value="XYLULOSE-1,5-BISPHOSPHATE (XUBP) PHOSPHATASE"/>
    <property type="match status" value="1"/>
</dbReference>
<reference evidence="1 2" key="1">
    <citation type="submission" date="2016-10" db="EMBL/GenBank/DDBJ databases">
        <authorList>
            <person name="de Groot N.N."/>
        </authorList>
    </citation>
    <scope>NUCLEOTIDE SEQUENCE [LARGE SCALE GENOMIC DNA]</scope>
    <source>
        <strain evidence="1 2">DSM 25294</strain>
    </source>
</reference>
<sequence length="230" mass="24483">MKALIFDVDGTLAETEDLHRRSFNAAFAEIGLKWEWDTEVNRGLLSVSGGLERMSFFQERLPETERVPADVLKAVHAAKRRNYAQMLAGGALSLRPGVWELLEAAGQAGLKRAVVTAASRESFDALANGCLPVPAEDIFETIITGDDVTRKKPDPQGYLLALERLGLDASDALVFEDSPVGHAAARAAGIRTVVTPSPDGPLGGDFGGSLVLPSLEPANWSAFGFPPAAT</sequence>
<evidence type="ECO:0000313" key="2">
    <source>
        <dbReference type="Proteomes" id="UP000199382"/>
    </source>
</evidence>
<dbReference type="STRING" id="571298.SAMN04488026_1003135"/>
<protein>
    <submittedName>
        <fullName evidence="1">Haloacid dehalogenase superfamily, subfamily IA, variant 3 with third motif having DD or ED</fullName>
    </submittedName>
</protein>
<gene>
    <name evidence="1" type="ORF">SAMN04488026_1003135</name>
</gene>
<name>A0A1G8KZG6_9RHOB</name>
<dbReference type="NCBIfam" id="TIGR01509">
    <property type="entry name" value="HAD-SF-IA-v3"/>
    <property type="match status" value="1"/>
</dbReference>
<dbReference type="OrthoDB" id="9782449at2"/>
<dbReference type="AlphaFoldDB" id="A0A1G8KZG6"/>
<dbReference type="SFLD" id="SFLDG01129">
    <property type="entry name" value="C1.5:_HAD__Beta-PGM__Phosphata"/>
    <property type="match status" value="1"/>
</dbReference>